<dbReference type="Proteomes" id="UP000231450">
    <property type="component" value="Unassembled WGS sequence"/>
</dbReference>
<gene>
    <name evidence="6" type="ORF">COU81_00895</name>
</gene>
<evidence type="ECO:0000256" key="1">
    <source>
        <dbReference type="ARBA" id="ARBA00004141"/>
    </source>
</evidence>
<dbReference type="InterPro" id="IPR003689">
    <property type="entry name" value="ZIP"/>
</dbReference>
<evidence type="ECO:0000256" key="3">
    <source>
        <dbReference type="ARBA" id="ARBA00022989"/>
    </source>
</evidence>
<dbReference type="EMBL" id="PFDW01000018">
    <property type="protein sequence ID" value="PJE58409.1"/>
    <property type="molecule type" value="Genomic_DNA"/>
</dbReference>
<dbReference type="GO" id="GO:0016020">
    <property type="term" value="C:membrane"/>
    <property type="evidence" value="ECO:0007669"/>
    <property type="project" value="UniProtKB-SubCell"/>
</dbReference>
<dbReference type="PANTHER" id="PTHR16950:SF16">
    <property type="entry name" value="ZINC TRANSPORTER ZIP13"/>
    <property type="match status" value="1"/>
</dbReference>
<evidence type="ECO:0000256" key="4">
    <source>
        <dbReference type="ARBA" id="ARBA00023136"/>
    </source>
</evidence>
<protein>
    <submittedName>
        <fullName evidence="6">ZIP zinc transporter</fullName>
    </submittedName>
</protein>
<keyword evidence="2 5" id="KW-0812">Transmembrane</keyword>
<feature type="transmembrane region" description="Helical" evidence="5">
    <location>
        <begin position="119"/>
        <end position="144"/>
    </location>
</feature>
<keyword evidence="4 5" id="KW-0472">Membrane</keyword>
<organism evidence="6 7">
    <name type="scientific">Candidatus Portnoybacteria bacterium CG10_big_fil_rev_8_21_14_0_10_36_7</name>
    <dbReference type="NCBI Taxonomy" id="1974812"/>
    <lineage>
        <taxon>Bacteria</taxon>
        <taxon>Candidatus Portnoyibacteriota</taxon>
    </lineage>
</organism>
<reference evidence="7" key="1">
    <citation type="submission" date="2017-09" db="EMBL/GenBank/DDBJ databases">
        <title>Depth-based differentiation of microbial function through sediment-hosted aquifers and enrichment of novel symbionts in the deep terrestrial subsurface.</title>
        <authorList>
            <person name="Probst A.J."/>
            <person name="Ladd B."/>
            <person name="Jarett J.K."/>
            <person name="Geller-Mcgrath D.E."/>
            <person name="Sieber C.M.K."/>
            <person name="Emerson J.B."/>
            <person name="Anantharaman K."/>
            <person name="Thomas B.C."/>
            <person name="Malmstrom R."/>
            <person name="Stieglmeier M."/>
            <person name="Klingl A."/>
            <person name="Woyke T."/>
            <person name="Ryan C.M."/>
            <person name="Banfield J.F."/>
        </authorList>
    </citation>
    <scope>NUCLEOTIDE SEQUENCE [LARGE SCALE GENOMIC DNA]</scope>
</reference>
<evidence type="ECO:0000313" key="7">
    <source>
        <dbReference type="Proteomes" id="UP000231450"/>
    </source>
</evidence>
<comment type="caution">
    <text evidence="6">The sequence shown here is derived from an EMBL/GenBank/DDBJ whole genome shotgun (WGS) entry which is preliminary data.</text>
</comment>
<name>A0A2M8KER0_9BACT</name>
<evidence type="ECO:0000256" key="2">
    <source>
        <dbReference type="ARBA" id="ARBA00022692"/>
    </source>
</evidence>
<feature type="transmembrane region" description="Helical" evidence="5">
    <location>
        <begin position="34"/>
        <end position="53"/>
    </location>
</feature>
<feature type="transmembrane region" description="Helical" evidence="5">
    <location>
        <begin position="192"/>
        <end position="213"/>
    </location>
</feature>
<comment type="subcellular location">
    <subcellularLocation>
        <location evidence="1">Membrane</location>
        <topology evidence="1">Multi-pass membrane protein</topology>
    </subcellularLocation>
</comment>
<dbReference type="Pfam" id="PF02535">
    <property type="entry name" value="Zip"/>
    <property type="match status" value="1"/>
</dbReference>
<proteinExistence type="predicted"/>
<feature type="transmembrane region" description="Helical" evidence="5">
    <location>
        <begin position="65"/>
        <end position="82"/>
    </location>
</feature>
<feature type="transmembrane region" description="Helical" evidence="5">
    <location>
        <begin position="165"/>
        <end position="186"/>
    </location>
</feature>
<dbReference type="GO" id="GO:0046873">
    <property type="term" value="F:metal ion transmembrane transporter activity"/>
    <property type="evidence" value="ECO:0007669"/>
    <property type="project" value="InterPro"/>
</dbReference>
<evidence type="ECO:0000256" key="5">
    <source>
        <dbReference type="SAM" id="Phobius"/>
    </source>
</evidence>
<sequence>MSLLGQILIFSSLGGVGALVGSGLLLWNEKLTRRFSIYLISFATGIILSVAFLDLLPESVSNMSLGNPFLFVLIGICAFFILEKSMVWYHCHGENECELHTSGPMSLIGDALHNFGDGIIIAIAFLANSITGVYVALAIVLHEIPQEISDFSILLHNGMDKKRALIYNLMVAFTAPLGALVTYYYADFFRANLGATLALAAGGLMYIAIADLIPQLHKITSSLKSIIQVVLFMAGIIAGYYLVMLE</sequence>
<keyword evidence="3 5" id="KW-1133">Transmembrane helix</keyword>
<dbReference type="AlphaFoldDB" id="A0A2M8KER0"/>
<dbReference type="PANTHER" id="PTHR16950">
    <property type="entry name" value="ZINC TRANSPORTER SLC39A7 HISTIDINE-RICH MEMBRANE PROTEIN KE4"/>
    <property type="match status" value="1"/>
</dbReference>
<accession>A0A2M8KER0</accession>
<evidence type="ECO:0000313" key="6">
    <source>
        <dbReference type="EMBL" id="PJE58409.1"/>
    </source>
</evidence>
<feature type="transmembrane region" description="Helical" evidence="5">
    <location>
        <begin position="225"/>
        <end position="243"/>
    </location>
</feature>